<gene>
    <name evidence="1" type="ORF">MMUR_55330</name>
</gene>
<dbReference type="Proteomes" id="UP000465241">
    <property type="component" value="Unassembled WGS sequence"/>
</dbReference>
<evidence type="ECO:0008006" key="3">
    <source>
        <dbReference type="Google" id="ProtNLM"/>
    </source>
</evidence>
<dbReference type="Gene3D" id="3.40.50.2000">
    <property type="entry name" value="Glycogen Phosphorylase B"/>
    <property type="match status" value="1"/>
</dbReference>
<dbReference type="EMBL" id="BLKT01000003">
    <property type="protein sequence ID" value="GFG61397.1"/>
    <property type="molecule type" value="Genomic_DNA"/>
</dbReference>
<dbReference type="AlphaFoldDB" id="A0A7I9WW03"/>
<sequence length="379" mass="41866">MVPRTIDVSRSAVLTYPMHGQWKLASEGYRTRDGHFIEWLGRKVEREGPVTVISRPEPLILPNRYLWKRRQVARNTVPLRAVSLNMPSLSSRQDWWVASLDSYPACVGVGADTKIVSWNPFLALSSGWATIRDSDSTLIFDLLDDWTLHYAFQGIAGSVADAYSEMFSRANYVTANAEGTLELAHRFGRRDCEFIPNGCDPDRFSTVSRASGPLTVGYVGKIGRRLDLDLILDVCRRCPSVSFVFAGPILDSEYKEPLAAMSNVSLLGDVHYENVPQLLETFDIGWVPHNVGKGEVGGDVIKTYEYRAAGLPVLTTPIAGAGKRSLDHVYVIDRSGHANWLLGIGTNRPERQLSPLPAGVTWESKTDRLLSLLGYAGGG</sequence>
<keyword evidence="2" id="KW-1185">Reference proteome</keyword>
<reference evidence="1 2" key="1">
    <citation type="journal article" date="2019" name="Emerg. Microbes Infect.">
        <title>Comprehensive subspecies identification of 175 nontuberculous mycobacteria species based on 7547 genomic profiles.</title>
        <authorList>
            <person name="Matsumoto Y."/>
            <person name="Kinjo T."/>
            <person name="Motooka D."/>
            <person name="Nabeya D."/>
            <person name="Jung N."/>
            <person name="Uechi K."/>
            <person name="Horii T."/>
            <person name="Iida T."/>
            <person name="Fujita J."/>
            <person name="Nakamura S."/>
        </authorList>
    </citation>
    <scope>NUCLEOTIDE SEQUENCE [LARGE SCALE GENOMIC DNA]</scope>
    <source>
        <strain evidence="1 2">JCM 13392</strain>
    </source>
</reference>
<protein>
    <recommendedName>
        <fullName evidence="3">Glycosyl transferase</fullName>
    </recommendedName>
</protein>
<evidence type="ECO:0000313" key="2">
    <source>
        <dbReference type="Proteomes" id="UP000465241"/>
    </source>
</evidence>
<evidence type="ECO:0000313" key="1">
    <source>
        <dbReference type="EMBL" id="GFG61397.1"/>
    </source>
</evidence>
<comment type="caution">
    <text evidence="1">The sequence shown here is derived from an EMBL/GenBank/DDBJ whole genome shotgun (WGS) entry which is preliminary data.</text>
</comment>
<name>A0A7I9WW03_9MYCO</name>
<dbReference type="SUPFAM" id="SSF53756">
    <property type="entry name" value="UDP-Glycosyltransferase/glycogen phosphorylase"/>
    <property type="match status" value="1"/>
</dbReference>
<organism evidence="1 2">
    <name type="scientific">Mycolicibacterium murale</name>
    <dbReference type="NCBI Taxonomy" id="182220"/>
    <lineage>
        <taxon>Bacteria</taxon>
        <taxon>Bacillati</taxon>
        <taxon>Actinomycetota</taxon>
        <taxon>Actinomycetes</taxon>
        <taxon>Mycobacteriales</taxon>
        <taxon>Mycobacteriaceae</taxon>
        <taxon>Mycolicibacterium</taxon>
    </lineage>
</organism>
<proteinExistence type="predicted"/>
<accession>A0A7I9WW03</accession>
<dbReference type="Pfam" id="PF13692">
    <property type="entry name" value="Glyco_trans_1_4"/>
    <property type="match status" value="1"/>
</dbReference>